<dbReference type="PANTHER" id="PTHR48111:SF4">
    <property type="entry name" value="DNA-BINDING DUAL TRANSCRIPTIONAL REGULATOR OMPR"/>
    <property type="match status" value="1"/>
</dbReference>
<dbReference type="Pfam" id="PF00486">
    <property type="entry name" value="Trans_reg_C"/>
    <property type="match status" value="1"/>
</dbReference>
<evidence type="ECO:0000256" key="1">
    <source>
        <dbReference type="ARBA" id="ARBA00022553"/>
    </source>
</evidence>
<proteinExistence type="predicted"/>
<evidence type="ECO:0000256" key="3">
    <source>
        <dbReference type="ARBA" id="ARBA00023015"/>
    </source>
</evidence>
<dbReference type="SMART" id="SM00862">
    <property type="entry name" value="Trans_reg_C"/>
    <property type="match status" value="1"/>
</dbReference>
<dbReference type="InterPro" id="IPR001789">
    <property type="entry name" value="Sig_transdc_resp-reg_receiver"/>
</dbReference>
<dbReference type="SMART" id="SM00448">
    <property type="entry name" value="REC"/>
    <property type="match status" value="1"/>
</dbReference>
<dbReference type="Proteomes" id="UP001138540">
    <property type="component" value="Unassembled WGS sequence"/>
</dbReference>
<dbReference type="Gene3D" id="3.40.50.2300">
    <property type="match status" value="1"/>
</dbReference>
<keyword evidence="11" id="KW-1185">Reference proteome</keyword>
<protein>
    <submittedName>
        <fullName evidence="10">Two-component system OmpR family response regulator</fullName>
    </submittedName>
</protein>
<evidence type="ECO:0000256" key="6">
    <source>
        <dbReference type="PROSITE-ProRule" id="PRU00169"/>
    </source>
</evidence>
<keyword evidence="1 6" id="KW-0597">Phosphoprotein</keyword>
<dbReference type="SUPFAM" id="SSF52172">
    <property type="entry name" value="CheY-like"/>
    <property type="match status" value="1"/>
</dbReference>
<evidence type="ECO:0000313" key="11">
    <source>
        <dbReference type="Proteomes" id="UP001138540"/>
    </source>
</evidence>
<dbReference type="PANTHER" id="PTHR48111">
    <property type="entry name" value="REGULATOR OF RPOS"/>
    <property type="match status" value="1"/>
</dbReference>
<keyword evidence="5" id="KW-0804">Transcription</keyword>
<accession>A0ABR6NB64</accession>
<dbReference type="PROSITE" id="PS50110">
    <property type="entry name" value="RESPONSE_REGULATORY"/>
    <property type="match status" value="1"/>
</dbReference>
<dbReference type="InterPro" id="IPR011006">
    <property type="entry name" value="CheY-like_superfamily"/>
</dbReference>
<evidence type="ECO:0000256" key="7">
    <source>
        <dbReference type="PROSITE-ProRule" id="PRU01091"/>
    </source>
</evidence>
<reference evidence="10 11" key="1">
    <citation type="submission" date="2020-08" db="EMBL/GenBank/DDBJ databases">
        <title>Exploring microbial biodiversity for novel pathways involved in the catabolism of aromatic compounds derived from lignin.</title>
        <authorList>
            <person name="Elkins J."/>
        </authorList>
    </citation>
    <scope>NUCLEOTIDE SEQUENCE [LARGE SCALE GENOMIC DNA]</scope>
    <source>
        <strain evidence="10 11">B1D3A</strain>
    </source>
</reference>
<evidence type="ECO:0000256" key="4">
    <source>
        <dbReference type="ARBA" id="ARBA00023125"/>
    </source>
</evidence>
<dbReference type="PROSITE" id="PS51755">
    <property type="entry name" value="OMPR_PHOB"/>
    <property type="match status" value="1"/>
</dbReference>
<dbReference type="RefSeq" id="WP_184149242.1">
    <property type="nucleotide sequence ID" value="NZ_JACHKA010000001.1"/>
</dbReference>
<feature type="DNA-binding region" description="OmpR/PhoB-type" evidence="7">
    <location>
        <begin position="143"/>
        <end position="243"/>
    </location>
</feature>
<keyword evidence="4 7" id="KW-0238">DNA-binding</keyword>
<evidence type="ECO:0000259" key="8">
    <source>
        <dbReference type="PROSITE" id="PS50110"/>
    </source>
</evidence>
<feature type="modified residue" description="4-aspartylphosphate" evidence="6">
    <location>
        <position position="64"/>
    </location>
</feature>
<dbReference type="SUPFAM" id="SSF46894">
    <property type="entry name" value="C-terminal effector domain of the bipartite response regulators"/>
    <property type="match status" value="1"/>
</dbReference>
<dbReference type="Gene3D" id="1.10.10.10">
    <property type="entry name" value="Winged helix-like DNA-binding domain superfamily/Winged helix DNA-binding domain"/>
    <property type="match status" value="1"/>
</dbReference>
<dbReference type="CDD" id="cd00383">
    <property type="entry name" value="trans_reg_C"/>
    <property type="match status" value="1"/>
</dbReference>
<name>A0ABR6NB64_9SPHN</name>
<dbReference type="Gene3D" id="6.10.250.690">
    <property type="match status" value="1"/>
</dbReference>
<comment type="caution">
    <text evidence="10">The sequence shown here is derived from an EMBL/GenBank/DDBJ whole genome shotgun (WGS) entry which is preliminary data.</text>
</comment>
<evidence type="ECO:0000313" key="10">
    <source>
        <dbReference type="EMBL" id="MBB5984306.1"/>
    </source>
</evidence>
<keyword evidence="3" id="KW-0805">Transcription regulation</keyword>
<dbReference type="Pfam" id="PF00072">
    <property type="entry name" value="Response_reg"/>
    <property type="match status" value="1"/>
</dbReference>
<keyword evidence="2" id="KW-0902">Two-component regulatory system</keyword>
<dbReference type="EMBL" id="JACHKA010000001">
    <property type="protein sequence ID" value="MBB5984306.1"/>
    <property type="molecule type" value="Genomic_DNA"/>
</dbReference>
<dbReference type="InterPro" id="IPR039420">
    <property type="entry name" value="WalR-like"/>
</dbReference>
<evidence type="ECO:0000256" key="5">
    <source>
        <dbReference type="ARBA" id="ARBA00023163"/>
    </source>
</evidence>
<organism evidence="10 11">
    <name type="scientific">Sphingobium lignivorans</name>
    <dbReference type="NCBI Taxonomy" id="2735886"/>
    <lineage>
        <taxon>Bacteria</taxon>
        <taxon>Pseudomonadati</taxon>
        <taxon>Pseudomonadota</taxon>
        <taxon>Alphaproteobacteria</taxon>
        <taxon>Sphingomonadales</taxon>
        <taxon>Sphingomonadaceae</taxon>
        <taxon>Sphingobium</taxon>
    </lineage>
</organism>
<dbReference type="InterPro" id="IPR036388">
    <property type="entry name" value="WH-like_DNA-bd_sf"/>
</dbReference>
<dbReference type="InterPro" id="IPR016032">
    <property type="entry name" value="Sig_transdc_resp-reg_C-effctor"/>
</dbReference>
<dbReference type="InterPro" id="IPR001867">
    <property type="entry name" value="OmpR/PhoB-type_DNA-bd"/>
</dbReference>
<gene>
    <name evidence="10" type="ORF">HNP60_000280</name>
</gene>
<evidence type="ECO:0000259" key="9">
    <source>
        <dbReference type="PROSITE" id="PS51755"/>
    </source>
</evidence>
<evidence type="ECO:0000256" key="2">
    <source>
        <dbReference type="ARBA" id="ARBA00023012"/>
    </source>
</evidence>
<feature type="domain" description="Response regulatory" evidence="8">
    <location>
        <begin position="15"/>
        <end position="129"/>
    </location>
</feature>
<feature type="domain" description="OmpR/PhoB-type" evidence="9">
    <location>
        <begin position="143"/>
        <end position="243"/>
    </location>
</feature>
<sequence>MKRMTRAEPAAERTFIALVEDDEDISELVSDLLVREGFEVGACRSGAELDRLKDRRRVDLVLLDLMLPGEDGLSICRRLHAAALRIPVIMITAKGDDIDRILGLEIGADDYLPKPFNPRELIARIRAVLRRTREAHRPSPVAGRWYRFAGWNLDAGSRLLRDPGGEAVELTGGEFDLLIALLDHPQRVLTRDQLLDWTRGRDAGPYDRTIDVQLSRLRRKLGDDPRSPVMIRTVRGGGYLFAPAVETGGA</sequence>